<evidence type="ECO:0000313" key="9">
    <source>
        <dbReference type="EMBL" id="TCV96539.1"/>
    </source>
</evidence>
<gene>
    <name evidence="9" type="ORF">EDD60_11635</name>
</gene>
<dbReference type="EMBL" id="SMCQ01000016">
    <property type="protein sequence ID" value="TCV96539.1"/>
    <property type="molecule type" value="Genomic_DNA"/>
</dbReference>
<evidence type="ECO:0000259" key="8">
    <source>
        <dbReference type="Pfam" id="PF09335"/>
    </source>
</evidence>
<evidence type="ECO:0000256" key="1">
    <source>
        <dbReference type="ARBA" id="ARBA00004651"/>
    </source>
</evidence>
<dbReference type="Pfam" id="PF09335">
    <property type="entry name" value="VTT_dom"/>
    <property type="match status" value="1"/>
</dbReference>
<dbReference type="PANTHER" id="PTHR42709">
    <property type="entry name" value="ALKALINE PHOSPHATASE LIKE PROTEIN"/>
    <property type="match status" value="1"/>
</dbReference>
<feature type="domain" description="VTT" evidence="8">
    <location>
        <begin position="30"/>
        <end position="161"/>
    </location>
</feature>
<keyword evidence="4 7" id="KW-0812">Transmembrane</keyword>
<keyword evidence="5 7" id="KW-1133">Transmembrane helix</keyword>
<evidence type="ECO:0000256" key="5">
    <source>
        <dbReference type="ARBA" id="ARBA00022989"/>
    </source>
</evidence>
<dbReference type="PANTHER" id="PTHR42709:SF6">
    <property type="entry name" value="UNDECAPRENYL PHOSPHATE TRANSPORTER A"/>
    <property type="match status" value="1"/>
</dbReference>
<evidence type="ECO:0000256" key="6">
    <source>
        <dbReference type="ARBA" id="ARBA00023136"/>
    </source>
</evidence>
<feature type="transmembrane region" description="Helical" evidence="7">
    <location>
        <begin position="12"/>
        <end position="30"/>
    </location>
</feature>
<dbReference type="GeneID" id="98915954"/>
<keyword evidence="10" id="KW-1185">Reference proteome</keyword>
<dbReference type="GO" id="GO:0005886">
    <property type="term" value="C:plasma membrane"/>
    <property type="evidence" value="ECO:0007669"/>
    <property type="project" value="UniProtKB-SubCell"/>
</dbReference>
<protein>
    <submittedName>
        <fullName evidence="9">Membrane protein DedA with SNARE-associated domain</fullName>
    </submittedName>
</protein>
<feature type="transmembrane region" description="Helical" evidence="7">
    <location>
        <begin position="177"/>
        <end position="194"/>
    </location>
</feature>
<sequence length="203" mass="23505">MQDWIMMLMEEYGYISLFLLMIIENVFPPIPSEVILTFAGFMTSMTYLSIFGVIIVGSLGSFIGGFLLYLIGRLLTPQRLTHLLESPWIKWLHFKSEDIYKTQGWFVKHGKKAVFFGRLVPMIRSLISIPAGMAQMPVITFSLYTLFGTLLWDTILVLLGTYLGANWSLISMYMNKYDMIWKVILVALILYWIFKKVSRKDKS</sequence>
<evidence type="ECO:0000256" key="7">
    <source>
        <dbReference type="SAM" id="Phobius"/>
    </source>
</evidence>
<proteinExistence type="inferred from homology"/>
<feature type="transmembrane region" description="Helical" evidence="7">
    <location>
        <begin position="143"/>
        <end position="165"/>
    </location>
</feature>
<evidence type="ECO:0000256" key="2">
    <source>
        <dbReference type="ARBA" id="ARBA00010792"/>
    </source>
</evidence>
<dbReference type="RefSeq" id="WP_066448058.1">
    <property type="nucleotide sequence ID" value="NZ_JANKBF010000009.1"/>
</dbReference>
<comment type="caution">
    <text evidence="9">The sequence shown here is derived from an EMBL/GenBank/DDBJ whole genome shotgun (WGS) entry which is preliminary data.</text>
</comment>
<feature type="transmembrane region" description="Helical" evidence="7">
    <location>
        <begin position="50"/>
        <end position="71"/>
    </location>
</feature>
<comment type="similarity">
    <text evidence="2">Belongs to the DedA family.</text>
</comment>
<dbReference type="InterPro" id="IPR032816">
    <property type="entry name" value="VTT_dom"/>
</dbReference>
<comment type="subcellular location">
    <subcellularLocation>
        <location evidence="1">Cell membrane</location>
        <topology evidence="1">Multi-pass membrane protein</topology>
    </subcellularLocation>
</comment>
<name>A0A4V2W4N0_9FIRM</name>
<dbReference type="Proteomes" id="UP000295515">
    <property type="component" value="Unassembled WGS sequence"/>
</dbReference>
<dbReference type="AlphaFoldDB" id="A0A4V2W4N0"/>
<evidence type="ECO:0000256" key="4">
    <source>
        <dbReference type="ARBA" id="ARBA00022692"/>
    </source>
</evidence>
<keyword evidence="3" id="KW-1003">Cell membrane</keyword>
<dbReference type="InterPro" id="IPR051311">
    <property type="entry name" value="DedA_domain"/>
</dbReference>
<keyword evidence="6 7" id="KW-0472">Membrane</keyword>
<accession>A0A4V2W4N0</accession>
<evidence type="ECO:0000313" key="10">
    <source>
        <dbReference type="Proteomes" id="UP000295515"/>
    </source>
</evidence>
<reference evidence="9 10" key="1">
    <citation type="submission" date="2019-03" db="EMBL/GenBank/DDBJ databases">
        <title>Genomic Encyclopedia of Type Strains, Phase IV (KMG-IV): sequencing the most valuable type-strain genomes for metagenomic binning, comparative biology and taxonomic classification.</title>
        <authorList>
            <person name="Goeker M."/>
        </authorList>
    </citation>
    <scope>NUCLEOTIDE SEQUENCE [LARGE SCALE GENOMIC DNA]</scope>
    <source>
        <strain evidence="9 10">DSM 29487</strain>
    </source>
</reference>
<evidence type="ECO:0000256" key="3">
    <source>
        <dbReference type="ARBA" id="ARBA00022475"/>
    </source>
</evidence>
<organism evidence="9 10">
    <name type="scientific">Longibaculum muris</name>
    <dbReference type="NCBI Taxonomy" id="1796628"/>
    <lineage>
        <taxon>Bacteria</taxon>
        <taxon>Bacillati</taxon>
        <taxon>Bacillota</taxon>
        <taxon>Erysipelotrichia</taxon>
        <taxon>Erysipelotrichales</taxon>
        <taxon>Coprobacillaceae</taxon>
        <taxon>Longibaculum</taxon>
    </lineage>
</organism>